<accession>A0A1G2MX65</accession>
<feature type="region of interest" description="Disordered" evidence="1">
    <location>
        <begin position="181"/>
        <end position="234"/>
    </location>
</feature>
<evidence type="ECO:0000256" key="1">
    <source>
        <dbReference type="SAM" id="MobiDB-lite"/>
    </source>
</evidence>
<gene>
    <name evidence="2" type="ORF">A3D56_02540</name>
</gene>
<feature type="compositionally biased region" description="Basic and acidic residues" evidence="1">
    <location>
        <begin position="197"/>
        <end position="234"/>
    </location>
</feature>
<protein>
    <submittedName>
        <fullName evidence="2">Uncharacterized protein</fullName>
    </submittedName>
</protein>
<sequence>MDNIQDTIKKQRASLPEDIQKAMASVEVGESLRQIAEKYNLHIDQGGALETETALVMLGLAHPTEFIKNIEKSVEVSYDIAKEIGQDINTQVFRQIRESLKKIHGMGERASGASKAAEAYRREGEIATKASEASLAFKENQNKSPTPVVPVPSYTSIKAPEAFAVSETIEASKLDREELLKGIENPTGNRTLSTPSIDDKLRGGVHSPHEEITLRDESRTGEKRSMDPYREPTE</sequence>
<comment type="caution">
    <text evidence="2">The sequence shown here is derived from an EMBL/GenBank/DDBJ whole genome shotgun (WGS) entry which is preliminary data.</text>
</comment>
<evidence type="ECO:0000313" key="3">
    <source>
        <dbReference type="Proteomes" id="UP000177943"/>
    </source>
</evidence>
<organism evidence="2 3">
    <name type="scientific">Candidatus Taylorbacteria bacterium RIFCSPHIGHO2_02_FULL_45_35</name>
    <dbReference type="NCBI Taxonomy" id="1802311"/>
    <lineage>
        <taxon>Bacteria</taxon>
        <taxon>Candidatus Tayloriibacteriota</taxon>
    </lineage>
</organism>
<reference evidence="2 3" key="1">
    <citation type="journal article" date="2016" name="Nat. Commun.">
        <title>Thousands of microbial genomes shed light on interconnected biogeochemical processes in an aquifer system.</title>
        <authorList>
            <person name="Anantharaman K."/>
            <person name="Brown C.T."/>
            <person name="Hug L.A."/>
            <person name="Sharon I."/>
            <person name="Castelle C.J."/>
            <person name="Probst A.J."/>
            <person name="Thomas B.C."/>
            <person name="Singh A."/>
            <person name="Wilkins M.J."/>
            <person name="Karaoz U."/>
            <person name="Brodie E.L."/>
            <person name="Williams K.H."/>
            <person name="Hubbard S.S."/>
            <person name="Banfield J.F."/>
        </authorList>
    </citation>
    <scope>NUCLEOTIDE SEQUENCE [LARGE SCALE GENOMIC DNA]</scope>
</reference>
<feature type="compositionally biased region" description="Polar residues" evidence="1">
    <location>
        <begin position="186"/>
        <end position="196"/>
    </location>
</feature>
<name>A0A1G2MX65_9BACT</name>
<dbReference type="EMBL" id="MHRP01000010">
    <property type="protein sequence ID" value="OHA27551.1"/>
    <property type="molecule type" value="Genomic_DNA"/>
</dbReference>
<dbReference type="AlphaFoldDB" id="A0A1G2MX65"/>
<dbReference type="Proteomes" id="UP000177943">
    <property type="component" value="Unassembled WGS sequence"/>
</dbReference>
<evidence type="ECO:0000313" key="2">
    <source>
        <dbReference type="EMBL" id="OHA27551.1"/>
    </source>
</evidence>
<proteinExistence type="predicted"/>